<feature type="chain" id="PRO_5038906456" evidence="1">
    <location>
        <begin position="23"/>
        <end position="159"/>
    </location>
</feature>
<dbReference type="Proteomes" id="UP000307087">
    <property type="component" value="Unassembled WGS sequence"/>
</dbReference>
<feature type="signal peptide" evidence="1">
    <location>
        <begin position="1"/>
        <end position="22"/>
    </location>
</feature>
<dbReference type="PANTHER" id="PTHR31157:SF1">
    <property type="entry name" value="SCP DOMAIN-CONTAINING PROTEIN"/>
    <property type="match status" value="1"/>
</dbReference>
<dbReference type="SUPFAM" id="SSF55797">
    <property type="entry name" value="PR-1-like"/>
    <property type="match status" value="1"/>
</dbReference>
<sequence length="159" mass="17007">MLALLLLAALVPGHHGAAAAQAATVDTRPARTVPLPDRFESAIHDRINIARAKRDLPRLAHADGGCLNRYAESYARRMAANNRLAHHLSPSTVFADCGGGRVGEVVAGGFDSAATAVRVWMRSDSHRAVLTRRAYRIAAVGAARSPEGNAFVSVLVWHR</sequence>
<gene>
    <name evidence="3" type="ORF">E9934_14820</name>
</gene>
<dbReference type="RefSeq" id="WP_136563678.1">
    <property type="nucleotide sequence ID" value="NZ_BAABLS010000006.1"/>
</dbReference>
<keyword evidence="1" id="KW-0732">Signal</keyword>
<organism evidence="3 4">
    <name type="scientific">Nocardioides caeni</name>
    <dbReference type="NCBI Taxonomy" id="574700"/>
    <lineage>
        <taxon>Bacteria</taxon>
        <taxon>Bacillati</taxon>
        <taxon>Actinomycetota</taxon>
        <taxon>Actinomycetes</taxon>
        <taxon>Propionibacteriales</taxon>
        <taxon>Nocardioidaceae</taxon>
        <taxon>Nocardioides</taxon>
    </lineage>
</organism>
<dbReference type="InterPro" id="IPR014044">
    <property type="entry name" value="CAP_dom"/>
</dbReference>
<proteinExistence type="predicted"/>
<dbReference type="AlphaFoldDB" id="A0A4S8N2U3"/>
<evidence type="ECO:0000259" key="2">
    <source>
        <dbReference type="Pfam" id="PF00188"/>
    </source>
</evidence>
<protein>
    <submittedName>
        <fullName evidence="3">CAP domain-containing protein</fullName>
    </submittedName>
</protein>
<accession>A0A4S8N2U3</accession>
<dbReference type="PANTHER" id="PTHR31157">
    <property type="entry name" value="SCP DOMAIN-CONTAINING PROTEIN"/>
    <property type="match status" value="1"/>
</dbReference>
<dbReference type="EMBL" id="STGW01000011">
    <property type="protein sequence ID" value="THV10085.1"/>
    <property type="molecule type" value="Genomic_DNA"/>
</dbReference>
<comment type="caution">
    <text evidence="3">The sequence shown here is derived from an EMBL/GenBank/DDBJ whole genome shotgun (WGS) entry which is preliminary data.</text>
</comment>
<dbReference type="Pfam" id="PF00188">
    <property type="entry name" value="CAP"/>
    <property type="match status" value="1"/>
</dbReference>
<dbReference type="Gene3D" id="3.40.33.10">
    <property type="entry name" value="CAP"/>
    <property type="match status" value="1"/>
</dbReference>
<keyword evidence="4" id="KW-1185">Reference proteome</keyword>
<dbReference type="CDD" id="cd05379">
    <property type="entry name" value="CAP_bacterial"/>
    <property type="match status" value="1"/>
</dbReference>
<evidence type="ECO:0000256" key="1">
    <source>
        <dbReference type="SAM" id="SignalP"/>
    </source>
</evidence>
<evidence type="ECO:0000313" key="4">
    <source>
        <dbReference type="Proteomes" id="UP000307087"/>
    </source>
</evidence>
<name>A0A4S8N2U3_9ACTN</name>
<dbReference type="OrthoDB" id="68195at2"/>
<reference evidence="3 4" key="1">
    <citation type="journal article" date="2009" name="Int. J. Syst. Evol. Microbiol.">
        <title>Nocardioides caeni sp. nov., isolated from wastewater.</title>
        <authorList>
            <person name="Yoon J.H."/>
            <person name="Kang S.J."/>
            <person name="Park S."/>
            <person name="Kim W."/>
            <person name="Oh T.K."/>
        </authorList>
    </citation>
    <scope>NUCLEOTIDE SEQUENCE [LARGE SCALE GENOMIC DNA]</scope>
    <source>
        <strain evidence="3 4">DSM 23134</strain>
    </source>
</reference>
<evidence type="ECO:0000313" key="3">
    <source>
        <dbReference type="EMBL" id="THV10085.1"/>
    </source>
</evidence>
<dbReference type="InterPro" id="IPR035940">
    <property type="entry name" value="CAP_sf"/>
</dbReference>
<feature type="domain" description="SCP" evidence="2">
    <location>
        <begin position="45"/>
        <end position="153"/>
    </location>
</feature>